<reference evidence="2 3" key="1">
    <citation type="submission" date="2018-07" db="EMBL/GenBank/DDBJ databases">
        <title>The molecular basis for the intramolecular migration of carboxyl group in the catabolism of para-hydroxybenzoate via gentisate.</title>
        <authorList>
            <person name="Zhao H."/>
            <person name="Xu Y."/>
            <person name="Lin S."/>
            <person name="Spain J.C."/>
            <person name="Zhou N.-Y."/>
        </authorList>
    </citation>
    <scope>NUCLEOTIDE SEQUENCE [LARGE SCALE GENOMIC DNA]</scope>
    <source>
        <strain evidence="2 3">PHB-7a</strain>
    </source>
</reference>
<keyword evidence="1" id="KW-1133">Transmembrane helix</keyword>
<keyword evidence="3" id="KW-1185">Reference proteome</keyword>
<dbReference type="EMBL" id="CP030926">
    <property type="protein sequence ID" value="AXN39868.1"/>
    <property type="molecule type" value="Genomic_DNA"/>
</dbReference>
<evidence type="ECO:0000256" key="1">
    <source>
        <dbReference type="SAM" id="Phobius"/>
    </source>
</evidence>
<protein>
    <submittedName>
        <fullName evidence="2">Holin</fullName>
    </submittedName>
</protein>
<dbReference type="RefSeq" id="WP_116821589.1">
    <property type="nucleotide sequence ID" value="NZ_CP030926.1"/>
</dbReference>
<accession>A0ABM6XMT6</accession>
<name>A0ABM6XMT6_9BACI</name>
<dbReference type="InterPro" id="IPR019715">
    <property type="entry name" value="Haemolysin_XhlA"/>
</dbReference>
<keyword evidence="1" id="KW-0812">Transmembrane</keyword>
<dbReference type="Pfam" id="PF10779">
    <property type="entry name" value="XhlA"/>
    <property type="match status" value="1"/>
</dbReference>
<organism evidence="2 3">
    <name type="scientific">Peribacillus butanolivorans</name>
    <dbReference type="NCBI Taxonomy" id="421767"/>
    <lineage>
        <taxon>Bacteria</taxon>
        <taxon>Bacillati</taxon>
        <taxon>Bacillota</taxon>
        <taxon>Bacilli</taxon>
        <taxon>Bacillales</taxon>
        <taxon>Bacillaceae</taxon>
        <taxon>Peribacillus</taxon>
    </lineage>
</organism>
<dbReference type="Proteomes" id="UP000260457">
    <property type="component" value="Chromosome"/>
</dbReference>
<feature type="transmembrane region" description="Helical" evidence="1">
    <location>
        <begin position="63"/>
        <end position="83"/>
    </location>
</feature>
<keyword evidence="1" id="KW-0472">Membrane</keyword>
<evidence type="ECO:0000313" key="2">
    <source>
        <dbReference type="EMBL" id="AXN39868.1"/>
    </source>
</evidence>
<gene>
    <name evidence="2" type="ORF">DTO10_16870</name>
</gene>
<sequence length="84" mass="9515">MTEPISRDIADLREWLVRIDTKMDALNEVKIKADEAKTTADEAKQISLGNREDIRDMKANTKWVWGVMLTVVGLIVTVAIAVFR</sequence>
<evidence type="ECO:0000313" key="3">
    <source>
        <dbReference type="Proteomes" id="UP000260457"/>
    </source>
</evidence>
<proteinExistence type="predicted"/>